<dbReference type="Proteomes" id="UP000528595">
    <property type="component" value="Unassembled WGS sequence"/>
</dbReference>
<dbReference type="AlphaFoldDB" id="A0AB73H3F8"/>
<organism evidence="1">
    <name type="scientific">Xanthomonas arboricola</name>
    <dbReference type="NCBI Taxonomy" id="56448"/>
    <lineage>
        <taxon>Bacteria</taxon>
        <taxon>Pseudomonadati</taxon>
        <taxon>Pseudomonadota</taxon>
        <taxon>Gammaproteobacteria</taxon>
        <taxon>Lysobacterales</taxon>
        <taxon>Lysobacteraceae</taxon>
        <taxon>Xanthomonas</taxon>
    </lineage>
</organism>
<name>A0AB73H3F8_9XANT</name>
<proteinExistence type="predicted"/>
<dbReference type="RefSeq" id="WP_011345693.1">
    <property type="nucleotide sequence ID" value="NZ_JACIIQ010000033.1"/>
</dbReference>
<gene>
    <name evidence="1" type="ORF">FHR65_004334</name>
</gene>
<comment type="caution">
    <text evidence="1">The sequence shown here is derived from an EMBL/GenBank/DDBJ whole genome shotgun (WGS) entry which is preliminary data.</text>
</comment>
<reference evidence="1" key="1">
    <citation type="submission" date="2020-08" db="EMBL/GenBank/DDBJ databases">
        <title>Studying the diversity of plant-associated saprophytic bacteria and their role in host health and plant-pathogen interactions.</title>
        <authorList>
            <person name="Potnis N."/>
        </authorList>
    </citation>
    <scope>NUCLEOTIDE SEQUENCE</scope>
    <source>
        <strain evidence="1">F21</strain>
    </source>
</reference>
<evidence type="ECO:0000313" key="1">
    <source>
        <dbReference type="EMBL" id="MBB5672726.1"/>
    </source>
</evidence>
<protein>
    <submittedName>
        <fullName evidence="1">Uncharacterized protein</fullName>
    </submittedName>
</protein>
<dbReference type="EMBL" id="JACIIQ010000033">
    <property type="protein sequence ID" value="MBB5672726.1"/>
    <property type="molecule type" value="Genomic_DNA"/>
</dbReference>
<sequence>MPWQNDLRRTSRDAVVAERVIVAVEQLLERDRHLFVHRVGERAISHRLAIYVEAQFPGWDVDCEYDRDNAARKMIPDGTGNDDDEGSAVLPDIIVHRRGPGENHVVFELKKSSNRLPDDRDLEKLRAYGRHLGYAHGVFIRFVVGEPNPDISRAEFIYGD</sequence>
<accession>A0AB73H3F8</accession>